<dbReference type="Proteomes" id="UP000015503">
    <property type="component" value="Chromosome"/>
</dbReference>
<evidence type="ECO:0000259" key="5">
    <source>
        <dbReference type="PROSITE" id="PS50977"/>
    </source>
</evidence>
<dbReference type="OrthoDB" id="116240at2"/>
<feature type="DNA-binding region" description="H-T-H motif" evidence="4">
    <location>
        <begin position="28"/>
        <end position="47"/>
    </location>
</feature>
<protein>
    <submittedName>
        <fullName evidence="6">Putative TetR family transcriptional regulator</fullName>
    </submittedName>
</protein>
<dbReference type="AlphaFoldDB" id="S6AX43"/>
<dbReference type="RefSeq" id="WP_016493326.1">
    <property type="nucleotide sequence ID" value="NC_021499.1"/>
</dbReference>
<accession>S6AX43</accession>
<keyword evidence="1" id="KW-0805">Transcription regulation</keyword>
<dbReference type="PROSITE" id="PS50977">
    <property type="entry name" value="HTH_TETR_2"/>
    <property type="match status" value="1"/>
</dbReference>
<dbReference type="InterPro" id="IPR009057">
    <property type="entry name" value="Homeodomain-like_sf"/>
</dbReference>
<dbReference type="PATRIC" id="fig|1245471.3.peg.3489"/>
<sequence length="189" mass="20017">MPKKSNTAERIVRATAALLASRGYAGTGLNDIIARAKAPKGSLYHYFPAGKPQIASAAIHFVGREVGDFLDQAGGQAPHGRNVLRRFTATLRGWLEDSQFAEACPVFSTTLSIDAELAPVHAECRQVLQAWHASIERALLADGLEAAPAAARAWLVLAALEGAVAIARAEQSLRALSAIETELQALLPA</sequence>
<reference evidence="6 7" key="1">
    <citation type="journal article" date="2013" name="Genome Announc.">
        <title>Complete Genome Sequence of the Carbazole Degrader Pseudomonas resinovorans Strain CA10 (NBRC 106553).</title>
        <authorList>
            <person name="Shintani M."/>
            <person name="Hosoyama A."/>
            <person name="Ohji S."/>
            <person name="Tsuchikane K."/>
            <person name="Takarada H."/>
            <person name="Yamazoe A."/>
            <person name="Fujita N."/>
            <person name="Nojiri H."/>
        </authorList>
    </citation>
    <scope>NUCLEOTIDE SEQUENCE [LARGE SCALE GENOMIC DNA]</scope>
    <source>
        <strain evidence="6 7">NBRC 106553</strain>
    </source>
</reference>
<dbReference type="eggNOG" id="COG1309">
    <property type="taxonomic scope" value="Bacteria"/>
</dbReference>
<keyword evidence="2 4" id="KW-0238">DNA-binding</keyword>
<dbReference type="Pfam" id="PF21993">
    <property type="entry name" value="TetR_C_13_2"/>
    <property type="match status" value="1"/>
</dbReference>
<proteinExistence type="predicted"/>
<evidence type="ECO:0000256" key="2">
    <source>
        <dbReference type="ARBA" id="ARBA00023125"/>
    </source>
</evidence>
<evidence type="ECO:0000313" key="6">
    <source>
        <dbReference type="EMBL" id="BAN49181.1"/>
    </source>
</evidence>
<evidence type="ECO:0000256" key="1">
    <source>
        <dbReference type="ARBA" id="ARBA00023015"/>
    </source>
</evidence>
<gene>
    <name evidence="6" type="ORF">PCA10_34490</name>
</gene>
<dbReference type="InterPro" id="IPR036271">
    <property type="entry name" value="Tet_transcr_reg_TetR-rel_C_sf"/>
</dbReference>
<dbReference type="EMBL" id="AP013068">
    <property type="protein sequence ID" value="BAN49181.1"/>
    <property type="molecule type" value="Genomic_DNA"/>
</dbReference>
<dbReference type="InterPro" id="IPR001647">
    <property type="entry name" value="HTH_TetR"/>
</dbReference>
<name>S6AX43_METRE</name>
<dbReference type="SUPFAM" id="SSF46689">
    <property type="entry name" value="Homeodomain-like"/>
    <property type="match status" value="1"/>
</dbReference>
<keyword evidence="3" id="KW-0804">Transcription</keyword>
<dbReference type="InterPro" id="IPR054156">
    <property type="entry name" value="YxaF_TetR_C"/>
</dbReference>
<dbReference type="Gene3D" id="1.10.357.10">
    <property type="entry name" value="Tetracycline Repressor, domain 2"/>
    <property type="match status" value="1"/>
</dbReference>
<feature type="domain" description="HTH tetR-type" evidence="5">
    <location>
        <begin position="5"/>
        <end position="65"/>
    </location>
</feature>
<dbReference type="HOGENOM" id="CLU_069356_28_1_6"/>
<dbReference type="STRING" id="1245471.PCA10_34490"/>
<keyword evidence="7" id="KW-1185">Reference proteome</keyword>
<dbReference type="GO" id="GO:0003677">
    <property type="term" value="F:DNA binding"/>
    <property type="evidence" value="ECO:0007669"/>
    <property type="project" value="UniProtKB-UniRule"/>
</dbReference>
<dbReference type="Pfam" id="PF00440">
    <property type="entry name" value="TetR_N"/>
    <property type="match status" value="1"/>
</dbReference>
<dbReference type="PANTHER" id="PTHR47506:SF3">
    <property type="entry name" value="HTH-TYPE TRANSCRIPTIONAL REGULATOR LMRA"/>
    <property type="match status" value="1"/>
</dbReference>
<evidence type="ECO:0000256" key="4">
    <source>
        <dbReference type="PROSITE-ProRule" id="PRU00335"/>
    </source>
</evidence>
<evidence type="ECO:0000313" key="7">
    <source>
        <dbReference type="Proteomes" id="UP000015503"/>
    </source>
</evidence>
<dbReference type="KEGG" id="pre:PCA10_34490"/>
<dbReference type="PANTHER" id="PTHR47506">
    <property type="entry name" value="TRANSCRIPTIONAL REGULATORY PROTEIN"/>
    <property type="match status" value="1"/>
</dbReference>
<dbReference type="SUPFAM" id="SSF48498">
    <property type="entry name" value="Tetracyclin repressor-like, C-terminal domain"/>
    <property type="match status" value="1"/>
</dbReference>
<evidence type="ECO:0000256" key="3">
    <source>
        <dbReference type="ARBA" id="ARBA00023163"/>
    </source>
</evidence>
<organism evidence="6 7">
    <name type="scientific">Metapseudomonas resinovorans NBRC 106553</name>
    <dbReference type="NCBI Taxonomy" id="1245471"/>
    <lineage>
        <taxon>Bacteria</taxon>
        <taxon>Pseudomonadati</taxon>
        <taxon>Pseudomonadota</taxon>
        <taxon>Gammaproteobacteria</taxon>
        <taxon>Pseudomonadales</taxon>
        <taxon>Pseudomonadaceae</taxon>
        <taxon>Metapseudomonas</taxon>
    </lineage>
</organism>